<reference evidence="8 9" key="1">
    <citation type="submission" date="2020-08" db="EMBL/GenBank/DDBJ databases">
        <title>A Genomic Blueprint of the Chicken Gut Microbiome.</title>
        <authorList>
            <person name="Gilroy R."/>
            <person name="Ravi A."/>
            <person name="Getino M."/>
            <person name="Pursley I."/>
            <person name="Horton D.L."/>
            <person name="Alikhan N.-F."/>
            <person name="Baker D."/>
            <person name="Gharbi K."/>
            <person name="Hall N."/>
            <person name="Watson M."/>
            <person name="Adriaenssens E.M."/>
            <person name="Foster-Nyarko E."/>
            <person name="Jarju S."/>
            <person name="Secka A."/>
            <person name="Antonio M."/>
            <person name="Oren A."/>
            <person name="Chaudhuri R."/>
            <person name="La Ragione R.M."/>
            <person name="Hildebrand F."/>
            <person name="Pallen M.J."/>
        </authorList>
    </citation>
    <scope>NUCLEOTIDE SEQUENCE [LARGE SCALE GENOMIC DNA]</scope>
    <source>
        <strain evidence="8 9">Sa1BUA1</strain>
    </source>
</reference>
<evidence type="ECO:0000313" key="8">
    <source>
        <dbReference type="EMBL" id="MBD8061124.1"/>
    </source>
</evidence>
<dbReference type="EMBL" id="JACSPO010000001">
    <property type="protein sequence ID" value="MBD8061124.1"/>
    <property type="molecule type" value="Genomic_DNA"/>
</dbReference>
<evidence type="ECO:0000256" key="4">
    <source>
        <dbReference type="ARBA" id="ARBA00022989"/>
    </source>
</evidence>
<name>A0ABR8YZS9_9MICO</name>
<protein>
    <submittedName>
        <fullName evidence="8">RDD family protein</fullName>
    </submittedName>
</protein>
<feature type="transmembrane region" description="Helical" evidence="6">
    <location>
        <begin position="48"/>
        <end position="69"/>
    </location>
</feature>
<evidence type="ECO:0000256" key="2">
    <source>
        <dbReference type="ARBA" id="ARBA00022475"/>
    </source>
</evidence>
<dbReference type="Proteomes" id="UP000661894">
    <property type="component" value="Unassembled WGS sequence"/>
</dbReference>
<comment type="subcellular location">
    <subcellularLocation>
        <location evidence="1">Cell membrane</location>
        <topology evidence="1">Multi-pass membrane protein</topology>
    </subcellularLocation>
</comment>
<keyword evidence="2" id="KW-1003">Cell membrane</keyword>
<keyword evidence="4 6" id="KW-1133">Transmembrane helix</keyword>
<accession>A0ABR8YZS9</accession>
<evidence type="ECO:0000313" key="9">
    <source>
        <dbReference type="Proteomes" id="UP000661894"/>
    </source>
</evidence>
<keyword evidence="5 6" id="KW-0472">Membrane</keyword>
<evidence type="ECO:0000256" key="1">
    <source>
        <dbReference type="ARBA" id="ARBA00004651"/>
    </source>
</evidence>
<comment type="caution">
    <text evidence="8">The sequence shown here is derived from an EMBL/GenBank/DDBJ whole genome shotgun (WGS) entry which is preliminary data.</text>
</comment>
<gene>
    <name evidence="8" type="ORF">H9624_02145</name>
</gene>
<keyword evidence="9" id="KW-1185">Reference proteome</keyword>
<evidence type="ECO:0000256" key="5">
    <source>
        <dbReference type="ARBA" id="ARBA00023136"/>
    </source>
</evidence>
<sequence length="125" mass="13025">MSVSQEQSATAEPSTGHASLVRRLIALAVDWAVATAISAGFLDNHPLATLGVFAVVTFLLVATRGATIGHTLLGLRVRAVDGGAARPVQVLIRTVSLCLVVPPVVWGLDGRGLHDVWAGTRIVRA</sequence>
<dbReference type="InterPro" id="IPR010432">
    <property type="entry name" value="RDD"/>
</dbReference>
<dbReference type="PANTHER" id="PTHR36115">
    <property type="entry name" value="PROLINE-RICH ANTIGEN HOMOLOG-RELATED"/>
    <property type="match status" value="1"/>
</dbReference>
<evidence type="ECO:0000259" key="7">
    <source>
        <dbReference type="Pfam" id="PF06271"/>
    </source>
</evidence>
<evidence type="ECO:0000256" key="6">
    <source>
        <dbReference type="SAM" id="Phobius"/>
    </source>
</evidence>
<keyword evidence="3 6" id="KW-0812">Transmembrane</keyword>
<dbReference type="PANTHER" id="PTHR36115:SF6">
    <property type="entry name" value="PROLINE-RICH ANTIGEN HOMOLOG"/>
    <property type="match status" value="1"/>
</dbReference>
<feature type="transmembrane region" description="Helical" evidence="6">
    <location>
        <begin position="24"/>
        <end position="42"/>
    </location>
</feature>
<proteinExistence type="predicted"/>
<dbReference type="InterPro" id="IPR051791">
    <property type="entry name" value="Pra-immunoreactive"/>
</dbReference>
<organism evidence="8 9">
    <name type="scientific">Oceanitalea stevensii</name>
    <dbReference type="NCBI Taxonomy" id="2763072"/>
    <lineage>
        <taxon>Bacteria</taxon>
        <taxon>Bacillati</taxon>
        <taxon>Actinomycetota</taxon>
        <taxon>Actinomycetes</taxon>
        <taxon>Micrococcales</taxon>
        <taxon>Bogoriellaceae</taxon>
        <taxon>Georgenia</taxon>
    </lineage>
</organism>
<evidence type="ECO:0000256" key="3">
    <source>
        <dbReference type="ARBA" id="ARBA00022692"/>
    </source>
</evidence>
<dbReference type="Pfam" id="PF06271">
    <property type="entry name" value="RDD"/>
    <property type="match status" value="1"/>
</dbReference>
<feature type="domain" description="RDD" evidence="7">
    <location>
        <begin position="49"/>
        <end position="118"/>
    </location>
</feature>